<accession>A0A2N5IYZ0</accession>
<dbReference type="InterPro" id="IPR017850">
    <property type="entry name" value="Alkaline_phosphatase_core_sf"/>
</dbReference>
<sequence>MEELLRLTGTARYGDRTPGGGNAGAPGAPDASGASAVSGARGGALHLSSVLPAISAAIGHPTPTRVHHDPKALKAALGLPDARSAIVVLVDGLGYWNLAMRLGHAPYLRALMRESANQRPISTCAPSTTVAAMATFGTGTCPGVTGMAGYTQLEPASGRLMQLIQFKDALAPKPAGPGGRFAAQPVDPIVDPHDLQREPTVFERLAAEGVPVTSSGLAKFKGSPLTEAALRGGAYVSGVTPRDRVRAAARAAREPGLSYLYIRDADKVGHNHGWDSEQWIGAFERIDAQLALLSREAPKGTLIVIVADHGMVMSDERERIDIAAEPALTRGVRLVGGEPRALMLYAEPDENPEDIAARWRDRLGEKALVRTKREAVADGLFGPVDARVAPMLGDVIVQAAGRTTLVDSRTQSDKATRLPSVHGSQTMLEMDIPCLVDMA</sequence>
<protein>
    <submittedName>
        <fullName evidence="2">Type I phosphodiesterase/nucleotide pyrophosphatase</fullName>
    </submittedName>
</protein>
<comment type="caution">
    <text evidence="2">The sequence shown here is derived from an EMBL/GenBank/DDBJ whole genome shotgun (WGS) entry which is preliminary data.</text>
</comment>
<evidence type="ECO:0000313" key="3">
    <source>
        <dbReference type="Proteomes" id="UP000235034"/>
    </source>
</evidence>
<dbReference type="GO" id="GO:0016787">
    <property type="term" value="F:hydrolase activity"/>
    <property type="evidence" value="ECO:0007669"/>
    <property type="project" value="UniProtKB-ARBA"/>
</dbReference>
<name>A0A2N5IYZ0_9BIFI</name>
<dbReference type="SUPFAM" id="SSF53649">
    <property type="entry name" value="Alkaline phosphatase-like"/>
    <property type="match status" value="1"/>
</dbReference>
<dbReference type="PANTHER" id="PTHR10151">
    <property type="entry name" value="ECTONUCLEOTIDE PYROPHOSPHATASE/PHOSPHODIESTERASE"/>
    <property type="match status" value="1"/>
</dbReference>
<dbReference type="PANTHER" id="PTHR10151:SF120">
    <property type="entry name" value="BIS(5'-ADENOSYL)-TRIPHOSPHATASE"/>
    <property type="match status" value="1"/>
</dbReference>
<feature type="region of interest" description="Disordered" evidence="1">
    <location>
        <begin position="8"/>
        <end position="36"/>
    </location>
</feature>
<dbReference type="Proteomes" id="UP000235034">
    <property type="component" value="Unassembled WGS sequence"/>
</dbReference>
<feature type="compositionally biased region" description="Low complexity" evidence="1">
    <location>
        <begin position="25"/>
        <end position="36"/>
    </location>
</feature>
<evidence type="ECO:0000256" key="1">
    <source>
        <dbReference type="SAM" id="MobiDB-lite"/>
    </source>
</evidence>
<dbReference type="InterPro" id="IPR002591">
    <property type="entry name" value="Phosphodiest/P_Trfase"/>
</dbReference>
<gene>
    <name evidence="2" type="ORF">Uis4E_1761</name>
</gene>
<keyword evidence="3" id="KW-1185">Reference proteome</keyword>
<evidence type="ECO:0000313" key="2">
    <source>
        <dbReference type="EMBL" id="PLS27175.1"/>
    </source>
</evidence>
<dbReference type="Gene3D" id="3.40.720.10">
    <property type="entry name" value="Alkaline Phosphatase, subunit A"/>
    <property type="match status" value="1"/>
</dbReference>
<reference evidence="2 3" key="1">
    <citation type="submission" date="2017-07" db="EMBL/GenBank/DDBJ databases">
        <title>Bifidobacterium novel species.</title>
        <authorList>
            <person name="Lugli G.A."/>
            <person name="Milani C."/>
            <person name="Duranti S."/>
            <person name="Mangifesta M."/>
        </authorList>
    </citation>
    <scope>NUCLEOTIDE SEQUENCE [LARGE SCALE GENOMIC DNA]</scope>
    <source>
        <strain evidence="2 3">77</strain>
    </source>
</reference>
<dbReference type="Pfam" id="PF01663">
    <property type="entry name" value="Phosphodiest"/>
    <property type="match status" value="1"/>
</dbReference>
<organism evidence="2 3">
    <name type="scientific">Bifidobacterium parmae</name>
    <dbReference type="NCBI Taxonomy" id="361854"/>
    <lineage>
        <taxon>Bacteria</taxon>
        <taxon>Bacillati</taxon>
        <taxon>Actinomycetota</taxon>
        <taxon>Actinomycetes</taxon>
        <taxon>Bifidobacteriales</taxon>
        <taxon>Bifidobacteriaceae</taxon>
        <taxon>Bifidobacterium</taxon>
    </lineage>
</organism>
<dbReference type="AlphaFoldDB" id="A0A2N5IYZ0"/>
<proteinExistence type="predicted"/>
<dbReference type="EMBL" id="NMWT01000027">
    <property type="protein sequence ID" value="PLS27175.1"/>
    <property type="molecule type" value="Genomic_DNA"/>
</dbReference>